<evidence type="ECO:0000313" key="4">
    <source>
        <dbReference type="Proteomes" id="UP000275719"/>
    </source>
</evidence>
<dbReference type="GO" id="GO:0046872">
    <property type="term" value="F:metal ion binding"/>
    <property type="evidence" value="ECO:0007669"/>
    <property type="project" value="UniProtKB-KW"/>
</dbReference>
<dbReference type="PROSITE" id="PS51257">
    <property type="entry name" value="PROKAR_LIPOPROTEIN"/>
    <property type="match status" value="1"/>
</dbReference>
<organism evidence="3 4">
    <name type="scientific">Paenimyroides tangerinum</name>
    <dbReference type="NCBI Taxonomy" id="2488728"/>
    <lineage>
        <taxon>Bacteria</taxon>
        <taxon>Pseudomonadati</taxon>
        <taxon>Bacteroidota</taxon>
        <taxon>Flavobacteriia</taxon>
        <taxon>Flavobacteriales</taxon>
        <taxon>Flavobacteriaceae</taxon>
        <taxon>Paenimyroides</taxon>
    </lineage>
</organism>
<dbReference type="AlphaFoldDB" id="A0A3P3W0I8"/>
<comment type="caution">
    <text evidence="3">The sequence shown here is derived from an EMBL/GenBank/DDBJ whole genome shotgun (WGS) entry which is preliminary data.</text>
</comment>
<protein>
    <submittedName>
        <fullName evidence="3">Heavy-metal-associated domain-containing protein</fullName>
    </submittedName>
</protein>
<evidence type="ECO:0000256" key="1">
    <source>
        <dbReference type="ARBA" id="ARBA00022723"/>
    </source>
</evidence>
<reference evidence="3 4" key="1">
    <citation type="submission" date="2018-11" db="EMBL/GenBank/DDBJ databases">
        <title>Flavobacterium sp. nov., YIM 102701-2 draft genome.</title>
        <authorList>
            <person name="Li G."/>
            <person name="Jiang Y."/>
        </authorList>
    </citation>
    <scope>NUCLEOTIDE SEQUENCE [LARGE SCALE GENOMIC DNA]</scope>
    <source>
        <strain evidence="3 4">YIM 102701-2</strain>
    </source>
</reference>
<keyword evidence="4" id="KW-1185">Reference proteome</keyword>
<dbReference type="InterPro" id="IPR036163">
    <property type="entry name" value="HMA_dom_sf"/>
</dbReference>
<keyword evidence="1" id="KW-0479">Metal-binding</keyword>
<dbReference type="RefSeq" id="WP_125020182.1">
    <property type="nucleotide sequence ID" value="NZ_RQVQ01000054.1"/>
</dbReference>
<dbReference type="PROSITE" id="PS50846">
    <property type="entry name" value="HMA_2"/>
    <property type="match status" value="1"/>
</dbReference>
<dbReference type="EMBL" id="RQVQ01000054">
    <property type="protein sequence ID" value="RRJ87396.1"/>
    <property type="molecule type" value="Genomic_DNA"/>
</dbReference>
<sequence length="120" mass="13409">MKDYIKFVSLSVVLLIVSCKGETQKEETQPTETKEVAILPENLEEVNFEIDGMTCALGCAKMIENKLANAKGVDSAKVDFETKLAYISFDKTQQSKEELQKRIEALLDGNTYKASVIIKE</sequence>
<feature type="domain" description="HMA" evidence="2">
    <location>
        <begin position="44"/>
        <end position="111"/>
    </location>
</feature>
<accession>A0A3P3W0I8</accession>
<name>A0A3P3W0I8_9FLAO</name>
<dbReference type="CDD" id="cd00371">
    <property type="entry name" value="HMA"/>
    <property type="match status" value="1"/>
</dbReference>
<dbReference type="Pfam" id="PF00403">
    <property type="entry name" value="HMA"/>
    <property type="match status" value="1"/>
</dbReference>
<evidence type="ECO:0000259" key="2">
    <source>
        <dbReference type="PROSITE" id="PS50846"/>
    </source>
</evidence>
<dbReference type="SUPFAM" id="SSF55008">
    <property type="entry name" value="HMA, heavy metal-associated domain"/>
    <property type="match status" value="1"/>
</dbReference>
<dbReference type="InterPro" id="IPR006121">
    <property type="entry name" value="HMA_dom"/>
</dbReference>
<dbReference type="OrthoDB" id="1178902at2"/>
<gene>
    <name evidence="3" type="ORF">EG240_15070</name>
</gene>
<dbReference type="Proteomes" id="UP000275719">
    <property type="component" value="Unassembled WGS sequence"/>
</dbReference>
<dbReference type="Gene3D" id="3.30.70.100">
    <property type="match status" value="1"/>
</dbReference>
<proteinExistence type="predicted"/>
<evidence type="ECO:0000313" key="3">
    <source>
        <dbReference type="EMBL" id="RRJ87396.1"/>
    </source>
</evidence>
<dbReference type="FunFam" id="3.30.70.100:FF:000001">
    <property type="entry name" value="ATPase copper transporting beta"/>
    <property type="match status" value="1"/>
</dbReference>